<reference evidence="1 2" key="1">
    <citation type="submission" date="2020-02" db="EMBL/GenBank/DDBJ databases">
        <title>Genome sequencing for Draconibacterium sp. strain M1.</title>
        <authorList>
            <person name="Park S.-J."/>
        </authorList>
    </citation>
    <scope>NUCLEOTIDE SEQUENCE [LARGE SCALE GENOMIC DNA]</scope>
    <source>
        <strain evidence="1 2">M1</strain>
    </source>
</reference>
<keyword evidence="2" id="KW-1185">Reference proteome</keyword>
<accession>A0A6C0RGU2</accession>
<dbReference type="Gene3D" id="2.60.120.10">
    <property type="entry name" value="Jelly Rolls"/>
    <property type="match status" value="1"/>
</dbReference>
<evidence type="ECO:0000313" key="1">
    <source>
        <dbReference type="EMBL" id="QIA09938.1"/>
    </source>
</evidence>
<dbReference type="SUPFAM" id="SSF51182">
    <property type="entry name" value="RmlC-like cupins"/>
    <property type="match status" value="1"/>
</dbReference>
<dbReference type="AlphaFoldDB" id="A0A6C0RGU2"/>
<dbReference type="Proteomes" id="UP000474630">
    <property type="component" value="Chromosome"/>
</dbReference>
<dbReference type="KEGG" id="drc:G0Q07_07710"/>
<dbReference type="InterPro" id="IPR011051">
    <property type="entry name" value="RmlC_Cupin_sf"/>
</dbReference>
<evidence type="ECO:0008006" key="3">
    <source>
        <dbReference type="Google" id="ProtNLM"/>
    </source>
</evidence>
<gene>
    <name evidence="1" type="ORF">G0Q07_07710</name>
</gene>
<name>A0A6C0RGU2_9BACT</name>
<proteinExistence type="predicted"/>
<protein>
    <recommendedName>
        <fullName evidence="3">Cupin domain-containing protein</fullName>
    </recommendedName>
</protein>
<evidence type="ECO:0000313" key="2">
    <source>
        <dbReference type="Proteomes" id="UP000474630"/>
    </source>
</evidence>
<dbReference type="EMBL" id="CP048409">
    <property type="protein sequence ID" value="QIA09938.1"/>
    <property type="molecule type" value="Genomic_DNA"/>
</dbReference>
<sequence length="143" mass="16050">MSQNGKVVLNTNDVPEDTHVHLDDFPKDMVIPMIHGWGGMTVDINNTPKGTNFSPLLEGLENDLCQVPHWGYVIEGAIEIEYDDGNKETFKKGEAFYMKPGHTGIVLEDLLLVSFSPEEGMHHLGEHLEKKMKEMQEAQSSND</sequence>
<organism evidence="1 2">
    <name type="scientific">Draconibacterium halophilum</name>
    <dbReference type="NCBI Taxonomy" id="2706887"/>
    <lineage>
        <taxon>Bacteria</taxon>
        <taxon>Pseudomonadati</taxon>
        <taxon>Bacteroidota</taxon>
        <taxon>Bacteroidia</taxon>
        <taxon>Marinilabiliales</taxon>
        <taxon>Prolixibacteraceae</taxon>
        <taxon>Draconibacterium</taxon>
    </lineage>
</organism>
<dbReference type="InterPro" id="IPR014710">
    <property type="entry name" value="RmlC-like_jellyroll"/>
</dbReference>